<evidence type="ECO:0000313" key="5">
    <source>
        <dbReference type="Proteomes" id="UP000700815"/>
    </source>
</evidence>
<dbReference type="Pfam" id="PF00248">
    <property type="entry name" value="Aldo_ket_red"/>
    <property type="match status" value="1"/>
</dbReference>
<evidence type="ECO:0000313" key="4">
    <source>
        <dbReference type="EMBL" id="MBW3092677.1"/>
    </source>
</evidence>
<proteinExistence type="predicted"/>
<evidence type="ECO:0000256" key="2">
    <source>
        <dbReference type="ARBA" id="ARBA00023002"/>
    </source>
</evidence>
<protein>
    <submittedName>
        <fullName evidence="4">Aldo/keto reductase</fullName>
    </submittedName>
</protein>
<dbReference type="PANTHER" id="PTHR43827:SF3">
    <property type="entry name" value="NADP-DEPENDENT OXIDOREDUCTASE DOMAIN-CONTAINING PROTEIN"/>
    <property type="match status" value="1"/>
</dbReference>
<dbReference type="PROSITE" id="PS00798">
    <property type="entry name" value="ALDOKETO_REDUCTASE_1"/>
    <property type="match status" value="1"/>
</dbReference>
<dbReference type="PIRSF" id="PIRSF000097">
    <property type="entry name" value="AKR"/>
    <property type="match status" value="1"/>
</dbReference>
<dbReference type="PANTHER" id="PTHR43827">
    <property type="entry name" value="2,5-DIKETO-D-GLUCONIC ACID REDUCTASE"/>
    <property type="match status" value="1"/>
</dbReference>
<evidence type="ECO:0000256" key="1">
    <source>
        <dbReference type="ARBA" id="ARBA00022857"/>
    </source>
</evidence>
<dbReference type="InterPro" id="IPR018170">
    <property type="entry name" value="Aldo/ket_reductase_CS"/>
</dbReference>
<keyword evidence="2" id="KW-0560">Oxidoreductase</keyword>
<dbReference type="EMBL" id="JAHBBH010000016">
    <property type="protein sequence ID" value="MBW3092677.1"/>
    <property type="molecule type" value="Genomic_DNA"/>
</dbReference>
<dbReference type="RefSeq" id="WP_219058745.1">
    <property type="nucleotide sequence ID" value="NZ_JAHBBH010000016.1"/>
</dbReference>
<keyword evidence="1" id="KW-0521">NADP</keyword>
<dbReference type="InterPro" id="IPR023210">
    <property type="entry name" value="NADP_OxRdtase_dom"/>
</dbReference>
<reference evidence="4 5" key="1">
    <citation type="submission" date="2021-05" db="EMBL/GenBank/DDBJ databases">
        <title>Phylogenetic classification of ten novel species belonging to the genus Bifidobacterium comprising B. colchicus sp. nov., B. abeli sp. nov., B. bicoloris sp. nov., B. guerezis sp. nov., B. rosaliae sp. nov., B. santillanensis sp. nov., B. argentati sp. nov., B. amazzoni sp. nov., B. pluviali sp. nov., and B. pinnaculum sp. nov.</title>
        <authorList>
            <person name="Lugli G.A."/>
            <person name="Ruiz Garcia L."/>
            <person name="Margolles A."/>
            <person name="Ventura M."/>
        </authorList>
    </citation>
    <scope>NUCLEOTIDE SEQUENCE [LARGE SCALE GENOMIC DNA]</scope>
    <source>
        <strain evidence="4 5">82T10</strain>
    </source>
</reference>
<dbReference type="Proteomes" id="UP000700815">
    <property type="component" value="Unassembled WGS sequence"/>
</dbReference>
<name>A0ABS6WHE5_9BIFI</name>
<accession>A0ABS6WHE5</accession>
<dbReference type="InterPro" id="IPR020471">
    <property type="entry name" value="AKR"/>
</dbReference>
<keyword evidence="5" id="KW-1185">Reference proteome</keyword>
<organism evidence="4 5">
    <name type="scientific">Bifidobacterium miconis</name>
    <dbReference type="NCBI Taxonomy" id="2834435"/>
    <lineage>
        <taxon>Bacteria</taxon>
        <taxon>Bacillati</taxon>
        <taxon>Actinomycetota</taxon>
        <taxon>Actinomycetes</taxon>
        <taxon>Bifidobacteriales</taxon>
        <taxon>Bifidobacteriaceae</taxon>
        <taxon>Bifidobacterium</taxon>
    </lineage>
</organism>
<evidence type="ECO:0000259" key="3">
    <source>
        <dbReference type="Pfam" id="PF00248"/>
    </source>
</evidence>
<comment type="caution">
    <text evidence="4">The sequence shown here is derived from an EMBL/GenBank/DDBJ whole genome shotgun (WGS) entry which is preliminary data.</text>
</comment>
<dbReference type="PROSITE" id="PS00062">
    <property type="entry name" value="ALDOKETO_REDUCTASE_2"/>
    <property type="match status" value="1"/>
</dbReference>
<dbReference type="PROSITE" id="PS00063">
    <property type="entry name" value="ALDOKETO_REDUCTASE_3"/>
    <property type="match status" value="1"/>
</dbReference>
<sequence length="281" mass="30790">MTPEHQPGDQPVIALNNGTVIPQVGLGVFRTPAGDVTVNAVRSALEAGYRHIDTARIYDNEESVGEGVRRSGVPREDIFVTTKLWNDDIRAHRAKAAFDESLERLGFDYIDLYLIHWPADGWQQAWDELQEIAATGRAKAIGVSNFHQHHINELLANSDVVPAVDQIESSPQFTNQELVDFVHGHGMAAEAWSPLGGTGGNLLASPLLAEIGAKYGKSAAQVAIRWHIQRGMVVLPKSVHAERIRQNVDVFDFELTAGDMAAINTLSTGHRNSADPDNFDF</sequence>
<feature type="domain" description="NADP-dependent oxidoreductase" evidence="3">
    <location>
        <begin position="37"/>
        <end position="266"/>
    </location>
</feature>
<gene>
    <name evidence="4" type="ORF">KIH79_06895</name>
</gene>